<evidence type="ECO:0000313" key="3">
    <source>
        <dbReference type="EMBL" id="AEP29062.1"/>
    </source>
</evidence>
<accession>G4QFX1</accession>
<feature type="domain" description="YdbS-like PH" evidence="2">
    <location>
        <begin position="436"/>
        <end position="511"/>
    </location>
</feature>
<keyword evidence="1" id="KW-1133">Transmembrane helix</keyword>
<sequence>MDNGELSETKVDNQQVAELQSEEWNRLSPISIVYFAVSSIFAFANTLFYLIPVLALNFNKIKEQPLIVVAVALTVLLVFFVMGVMNYWFYRFRVGANRIEIKQGVFKKSHIDLPFERIQNVKLSQPLYYRFNDYSCIELDTAGSAKQEAKIVALKTHLAEQFRLQILETANEVHADEGGAGEVIDKASNEVILNRRSMRDLVIHGLTNNRIWIFLGALAPFYNAISDVLAQFFESIGFDAEAYFSIETQAWWELGLHVLSVAMLIMLVVVLLSVVGAILMFYKYTLSKTSDRYIRRSGLLTKHEVSMKLSRIQIMVQAQDWLDLILGRVNLSFEQNTSGAANANKSGEHMANKLLVPSVTVDESLALMQDAMPTQKLGEQTFKPISKRYILRSFLFIALPAAALVFIAMFQKEPMTASVSAAFVLGFITALSVIRWKRWGYSYDNEYFYLRKGFLGVNYYCFPMHKVQQVQFKQNIFIRQYRLATFKVVLASGAKFVPYMPAKEVQSITNRILSQLVVDKRSWM</sequence>
<feature type="domain" description="YdbS-like PH" evidence="2">
    <location>
        <begin position="87"/>
        <end position="165"/>
    </location>
</feature>
<evidence type="ECO:0000313" key="4">
    <source>
        <dbReference type="Proteomes" id="UP000009282"/>
    </source>
</evidence>
<dbReference type="InterPro" id="IPR005182">
    <property type="entry name" value="YdbS-like_PH"/>
</dbReference>
<dbReference type="STRING" id="1085623.GNIT_0924"/>
<dbReference type="RefSeq" id="WP_014107937.1">
    <property type="nucleotide sequence ID" value="NC_016041.1"/>
</dbReference>
<dbReference type="OrthoDB" id="155986at2"/>
<dbReference type="InterPro" id="IPR014529">
    <property type="entry name" value="UCP026631"/>
</dbReference>
<keyword evidence="1" id="KW-0812">Transmembrane</keyword>
<feature type="transmembrane region" description="Helical" evidence="1">
    <location>
        <begin position="258"/>
        <end position="282"/>
    </location>
</feature>
<reference evidence="3 4" key="1">
    <citation type="journal article" date="2011" name="J. Bacteriol.">
        <title>Complete genome sequence of seawater bacterium Glaciecola nitratireducens FR1064T.</title>
        <authorList>
            <person name="Bian F."/>
            <person name="Qin Q.L."/>
            <person name="Xie B.B."/>
            <person name="Shu Y.L."/>
            <person name="Zhang X.Y."/>
            <person name="Yu Y."/>
            <person name="Chen B."/>
            <person name="Chen X.L."/>
            <person name="Zhou B.C."/>
            <person name="Zhang Y.Z."/>
        </authorList>
    </citation>
    <scope>NUCLEOTIDE SEQUENCE [LARGE SCALE GENOMIC DNA]</scope>
    <source>
        <strain evidence="4">JCM 12485 / KCTC 12276 / FR1064</strain>
    </source>
</reference>
<evidence type="ECO:0000256" key="1">
    <source>
        <dbReference type="SAM" id="Phobius"/>
    </source>
</evidence>
<feature type="transmembrane region" description="Helical" evidence="1">
    <location>
        <begin position="201"/>
        <end position="222"/>
    </location>
</feature>
<keyword evidence="4" id="KW-1185">Reference proteome</keyword>
<evidence type="ECO:0000259" key="2">
    <source>
        <dbReference type="Pfam" id="PF03703"/>
    </source>
</evidence>
<dbReference type="AlphaFoldDB" id="G4QFX1"/>
<proteinExistence type="predicted"/>
<feature type="transmembrane region" description="Helical" evidence="1">
    <location>
        <begin position="389"/>
        <end position="409"/>
    </location>
</feature>
<dbReference type="EMBL" id="CP003060">
    <property type="protein sequence ID" value="AEP29062.1"/>
    <property type="molecule type" value="Genomic_DNA"/>
</dbReference>
<dbReference type="PANTHER" id="PTHR34473">
    <property type="entry name" value="UPF0699 TRANSMEMBRANE PROTEIN YDBS"/>
    <property type="match status" value="1"/>
</dbReference>
<dbReference type="KEGG" id="gni:GNIT_0924"/>
<name>G4QFX1_GLANF</name>
<dbReference type="PANTHER" id="PTHR34473:SF2">
    <property type="entry name" value="UPF0699 TRANSMEMBRANE PROTEIN YDBT"/>
    <property type="match status" value="1"/>
</dbReference>
<dbReference type="HOGENOM" id="CLU_024617_3_0_6"/>
<keyword evidence="1" id="KW-0472">Membrane</keyword>
<dbReference type="Pfam" id="PF03703">
    <property type="entry name" value="bPH_2"/>
    <property type="match status" value="2"/>
</dbReference>
<dbReference type="eggNOG" id="COG3428">
    <property type="taxonomic scope" value="Bacteria"/>
</dbReference>
<feature type="transmembrane region" description="Helical" evidence="1">
    <location>
        <begin position="32"/>
        <end position="54"/>
    </location>
</feature>
<gene>
    <name evidence="3" type="ordered locus">GNIT_0924</name>
</gene>
<feature type="transmembrane region" description="Helical" evidence="1">
    <location>
        <begin position="415"/>
        <end position="434"/>
    </location>
</feature>
<feature type="transmembrane region" description="Helical" evidence="1">
    <location>
        <begin position="66"/>
        <end position="89"/>
    </location>
</feature>
<organism evidence="3 4">
    <name type="scientific">Glaciecola nitratireducens (strain JCM 12485 / KCTC 12276 / FR1064)</name>
    <dbReference type="NCBI Taxonomy" id="1085623"/>
    <lineage>
        <taxon>Bacteria</taxon>
        <taxon>Pseudomonadati</taxon>
        <taxon>Pseudomonadota</taxon>
        <taxon>Gammaproteobacteria</taxon>
        <taxon>Alteromonadales</taxon>
        <taxon>Alteromonadaceae</taxon>
        <taxon>Brumicola</taxon>
    </lineage>
</organism>
<dbReference type="PIRSF" id="PIRSF026631">
    <property type="entry name" value="UCP026631"/>
    <property type="match status" value="1"/>
</dbReference>
<dbReference type="Proteomes" id="UP000009282">
    <property type="component" value="Chromosome"/>
</dbReference>
<protein>
    <recommendedName>
        <fullName evidence="2">YdbS-like PH domain-containing protein</fullName>
    </recommendedName>
</protein>